<name>A0A016TWK6_9BILA</name>
<organism evidence="1 2">
    <name type="scientific">Ancylostoma ceylanicum</name>
    <dbReference type="NCBI Taxonomy" id="53326"/>
    <lineage>
        <taxon>Eukaryota</taxon>
        <taxon>Metazoa</taxon>
        <taxon>Ecdysozoa</taxon>
        <taxon>Nematoda</taxon>
        <taxon>Chromadorea</taxon>
        <taxon>Rhabditida</taxon>
        <taxon>Rhabditina</taxon>
        <taxon>Rhabditomorpha</taxon>
        <taxon>Strongyloidea</taxon>
        <taxon>Ancylostomatidae</taxon>
        <taxon>Ancylostomatinae</taxon>
        <taxon>Ancylostoma</taxon>
    </lineage>
</organism>
<protein>
    <submittedName>
        <fullName evidence="1">Uncharacterized protein</fullName>
    </submittedName>
</protein>
<dbReference type="AlphaFoldDB" id="A0A016TWK6"/>
<gene>
    <name evidence="1" type="primary">Acey_s0070.g428</name>
    <name evidence="1" type="ORF">Y032_0070g428</name>
</gene>
<reference evidence="2" key="1">
    <citation type="journal article" date="2015" name="Nat. Genet.">
        <title>The genome and transcriptome of the zoonotic hookworm Ancylostoma ceylanicum identify infection-specific gene families.</title>
        <authorList>
            <person name="Schwarz E.M."/>
            <person name="Hu Y."/>
            <person name="Antoshechkin I."/>
            <person name="Miller M.M."/>
            <person name="Sternberg P.W."/>
            <person name="Aroian R.V."/>
        </authorList>
    </citation>
    <scope>NUCLEOTIDE SEQUENCE</scope>
    <source>
        <strain evidence="2">HY135</strain>
    </source>
</reference>
<comment type="caution">
    <text evidence="1">The sequence shown here is derived from an EMBL/GenBank/DDBJ whole genome shotgun (WGS) entry which is preliminary data.</text>
</comment>
<dbReference type="EMBL" id="JARK01001406">
    <property type="protein sequence ID" value="EYC07429.1"/>
    <property type="molecule type" value="Genomic_DNA"/>
</dbReference>
<dbReference type="Proteomes" id="UP000024635">
    <property type="component" value="Unassembled WGS sequence"/>
</dbReference>
<keyword evidence="2" id="KW-1185">Reference proteome</keyword>
<proteinExistence type="predicted"/>
<evidence type="ECO:0000313" key="1">
    <source>
        <dbReference type="EMBL" id="EYC07429.1"/>
    </source>
</evidence>
<sequence>MDLLRFGLYFVVSSKVLNIVMYLEGCAKSTGWARNTVTFGVRTGKQYILGPPGFVVRIFSCPEQNQLGKYIGIRSTQAIRFFYHP</sequence>
<evidence type="ECO:0000313" key="2">
    <source>
        <dbReference type="Proteomes" id="UP000024635"/>
    </source>
</evidence>
<accession>A0A016TWK6</accession>